<dbReference type="PROSITE" id="PS50878">
    <property type="entry name" value="RT_POL"/>
    <property type="match status" value="1"/>
</dbReference>
<protein>
    <submittedName>
        <fullName evidence="2">Group II intron reverse transcriptase/maturase</fullName>
        <ecNumber evidence="2">2.7.7.49</ecNumber>
    </submittedName>
</protein>
<organism evidence="2 3">
    <name type="scientific">Ructibacterium gallinarum</name>
    <dbReference type="NCBI Taxonomy" id="2779355"/>
    <lineage>
        <taxon>Bacteria</taxon>
        <taxon>Bacillati</taxon>
        <taxon>Bacillota</taxon>
        <taxon>Clostridia</taxon>
        <taxon>Eubacteriales</taxon>
        <taxon>Oscillospiraceae</taxon>
        <taxon>Ructibacterium</taxon>
    </lineage>
</organism>
<proteinExistence type="predicted"/>
<keyword evidence="2" id="KW-0548">Nucleotidyltransferase</keyword>
<dbReference type="SMART" id="SM00507">
    <property type="entry name" value="HNHc"/>
    <property type="match status" value="1"/>
</dbReference>
<dbReference type="NCBIfam" id="TIGR04416">
    <property type="entry name" value="group_II_RT_mat"/>
    <property type="match status" value="1"/>
</dbReference>
<feature type="domain" description="Reverse transcriptase" evidence="1">
    <location>
        <begin position="87"/>
        <end position="337"/>
    </location>
</feature>
<sequence>MATKERKLKKQKLRNNEYYGTQEIFDDLYAQSQSGHIFQDLLKVIESENNILLAYRNIKKNKGSKTRGTNATNIVDIGKMGNSEIVSYVRKRLADFKPHSVRRVEIEKYDGRKRPLGIPTIEDRLIQQCIKQVLEPICEAKFYKHSYGFRPNRSTHHAIARAMFLSNLADFHFVIDIDIKGFFDNVNHGKLLKQLWTLGIQDKNLLSILSKMLKAEIKGVGIPDKGVPQGGILSPLLSNVVLNELDWWISSQWETNPLKTRYMSRPYHKGNGTLKRVFIVRYADDFKLFCRKRSDAVRMFEATKMWLKERLGLEINEEKSHIVNLKKNYSEFLGFKMKLRPKSGKWVIKSHMTDKAFNKCKENIRNQIHKMGAEPNQWSVMNFNAAILGYQNYYNCATNVYIDFDRIAFDVRKTLLCRTKSHRSKSGLRSESFQKFYGEFTGKIFNVCGIALYPINGVKTVPPMCFPNGICNYTAEGRKKIHSMQKAINPQILQLLLQNPIRERSAELNDNRISLYVAQRGRCYITGEPLRFGEMEVHHIIPLHMQGTDKYENLTIIMSDVHKLVHAVDPEMIKKYLIKLQNVTINFQRLNKLRKKVGLCEINV</sequence>
<dbReference type="RefSeq" id="WP_226393804.1">
    <property type="nucleotide sequence ID" value="NZ_JADCKB010000054.1"/>
</dbReference>
<reference evidence="2" key="1">
    <citation type="submission" date="2020-10" db="EMBL/GenBank/DDBJ databases">
        <title>ChiBAC.</title>
        <authorList>
            <person name="Zenner C."/>
            <person name="Hitch T.C.A."/>
            <person name="Clavel T."/>
        </authorList>
    </citation>
    <scope>NUCLEOTIDE SEQUENCE</scope>
    <source>
        <strain evidence="2">DSM 107454</strain>
    </source>
</reference>
<dbReference type="Pfam" id="PF00078">
    <property type="entry name" value="RVT_1"/>
    <property type="match status" value="1"/>
</dbReference>
<evidence type="ECO:0000313" key="3">
    <source>
        <dbReference type="Proteomes" id="UP000806542"/>
    </source>
</evidence>
<dbReference type="InterPro" id="IPR051083">
    <property type="entry name" value="GrpII_Intron_Splice-Mob/Def"/>
</dbReference>
<dbReference type="CDD" id="cd01651">
    <property type="entry name" value="RT_G2_intron"/>
    <property type="match status" value="1"/>
</dbReference>
<accession>A0A9D5R9P0</accession>
<dbReference type="Proteomes" id="UP000806542">
    <property type="component" value="Unassembled WGS sequence"/>
</dbReference>
<keyword evidence="2" id="KW-0695">RNA-directed DNA polymerase</keyword>
<dbReference type="AlphaFoldDB" id="A0A9D5R9P0"/>
<keyword evidence="2" id="KW-0808">Transferase</keyword>
<dbReference type="EMBL" id="JADCKB010000054">
    <property type="protein sequence ID" value="MBE5041275.1"/>
    <property type="molecule type" value="Genomic_DNA"/>
</dbReference>
<keyword evidence="3" id="KW-1185">Reference proteome</keyword>
<evidence type="ECO:0000313" key="2">
    <source>
        <dbReference type="EMBL" id="MBE5041275.1"/>
    </source>
</evidence>
<dbReference type="Gene3D" id="1.10.30.50">
    <property type="match status" value="1"/>
</dbReference>
<dbReference type="InterPro" id="IPR030931">
    <property type="entry name" value="Group_II_RT_mat"/>
</dbReference>
<comment type="caution">
    <text evidence="2">The sequence shown here is derived from an EMBL/GenBank/DDBJ whole genome shotgun (WGS) entry which is preliminary data.</text>
</comment>
<dbReference type="CDD" id="cd00085">
    <property type="entry name" value="HNHc"/>
    <property type="match status" value="1"/>
</dbReference>
<dbReference type="PANTHER" id="PTHR34047:SF8">
    <property type="entry name" value="PROTEIN YKFC"/>
    <property type="match status" value="1"/>
</dbReference>
<dbReference type="PANTHER" id="PTHR34047">
    <property type="entry name" value="NUCLEAR INTRON MATURASE 1, MITOCHONDRIAL-RELATED"/>
    <property type="match status" value="1"/>
</dbReference>
<dbReference type="InterPro" id="IPR043502">
    <property type="entry name" value="DNA/RNA_pol_sf"/>
</dbReference>
<dbReference type="EC" id="2.7.7.49" evidence="2"/>
<name>A0A9D5R9P0_9FIRM</name>
<dbReference type="InterPro" id="IPR000477">
    <property type="entry name" value="RT_dom"/>
</dbReference>
<gene>
    <name evidence="2" type="primary">ltrA</name>
    <name evidence="2" type="ORF">INF28_12525</name>
</gene>
<dbReference type="GO" id="GO:0003964">
    <property type="term" value="F:RNA-directed DNA polymerase activity"/>
    <property type="evidence" value="ECO:0007669"/>
    <property type="project" value="UniProtKB-KW"/>
</dbReference>
<dbReference type="InterPro" id="IPR003615">
    <property type="entry name" value="HNH_nuc"/>
</dbReference>
<dbReference type="SUPFAM" id="SSF56672">
    <property type="entry name" value="DNA/RNA polymerases"/>
    <property type="match status" value="1"/>
</dbReference>
<evidence type="ECO:0000259" key="1">
    <source>
        <dbReference type="PROSITE" id="PS50878"/>
    </source>
</evidence>